<proteinExistence type="predicted"/>
<name>A0A8H3VRK1_VENIN</name>
<reference evidence="2 3" key="1">
    <citation type="submission" date="2019-07" db="EMBL/GenBank/DDBJ databases">
        <title>Venturia inaequalis Genome Resource.</title>
        <authorList>
            <person name="Lichtner F.J."/>
        </authorList>
    </citation>
    <scope>NUCLEOTIDE SEQUENCE [LARGE SCALE GENOMIC DNA]</scope>
    <source>
        <strain evidence="2 3">DMI_063113</strain>
    </source>
</reference>
<dbReference type="EMBL" id="WNWR01000035">
    <property type="protein sequence ID" value="KAE9993196.1"/>
    <property type="molecule type" value="Genomic_DNA"/>
</dbReference>
<dbReference type="Gene3D" id="3.40.30.10">
    <property type="entry name" value="Glutaredoxin"/>
    <property type="match status" value="1"/>
</dbReference>
<evidence type="ECO:0000313" key="3">
    <source>
        <dbReference type="Proteomes" id="UP000490939"/>
    </source>
</evidence>
<sequence length="384" mass="43197">MFGFGKKPKARFEISWPVESNREYDVYAHPPLRDAPLPPHISEASPPPSVHSSTSSRSSYFSGYSTEEHDQLTPVISPPPRTYRMAESSRCLPVHPQFPAQHLRPTTSSTQDSRHSPASSYSSQSSYASSNSVYTGRRGSTAAATVSSCDDGSCEMGDLESERMYEFLQSQIQLSDNLPDAKALELAGDVPIFDSEGNSRPFKSIYSGDLAIGKQQMVLFVRHFFCGACQAYIKALCKSVTLQTYFTLPVPTSITIIGLGSPKLINSYRKITGTRFPIYADPTKKLYKALGMSWTLNIGWRADYMKDINEFQWVKGQYRQVVDEQYGLRGKGGNIFWIGGEFMFIDEKPVWCHRMKNFRGHTKIDTIKRLLGVEGEGWKRWSNL</sequence>
<accession>A0A8H3VRK1</accession>
<dbReference type="PANTHER" id="PTHR28630">
    <property type="match status" value="1"/>
</dbReference>
<feature type="region of interest" description="Disordered" evidence="1">
    <location>
        <begin position="29"/>
        <end position="134"/>
    </location>
</feature>
<dbReference type="SUPFAM" id="SSF52833">
    <property type="entry name" value="Thioredoxin-like"/>
    <property type="match status" value="1"/>
</dbReference>
<feature type="compositionally biased region" description="Low complexity" evidence="1">
    <location>
        <begin position="50"/>
        <end position="65"/>
    </location>
</feature>
<dbReference type="OrthoDB" id="40334at2759"/>
<dbReference type="InterPro" id="IPR036249">
    <property type="entry name" value="Thioredoxin-like_sf"/>
</dbReference>
<dbReference type="AlphaFoldDB" id="A0A8H3VRK1"/>
<dbReference type="InterPro" id="IPR032801">
    <property type="entry name" value="PXL2A/B/C"/>
</dbReference>
<dbReference type="Pfam" id="PF13911">
    <property type="entry name" value="AhpC-TSA_2"/>
    <property type="match status" value="1"/>
</dbReference>
<feature type="compositionally biased region" description="Low complexity" evidence="1">
    <location>
        <begin position="116"/>
        <end position="132"/>
    </location>
</feature>
<dbReference type="PANTHER" id="PTHR28630:SF3">
    <property type="entry name" value="PEROXIREDOXIN-LIKE 2C"/>
    <property type="match status" value="1"/>
</dbReference>
<protein>
    <submittedName>
        <fullName evidence="2">Uncharacterized protein</fullName>
    </submittedName>
</protein>
<gene>
    <name evidence="2" type="ORF">EG327_005997</name>
</gene>
<dbReference type="Proteomes" id="UP000490939">
    <property type="component" value="Unassembled WGS sequence"/>
</dbReference>
<organism evidence="2 3">
    <name type="scientific">Venturia inaequalis</name>
    <name type="common">Apple scab fungus</name>
    <dbReference type="NCBI Taxonomy" id="5025"/>
    <lineage>
        <taxon>Eukaryota</taxon>
        <taxon>Fungi</taxon>
        <taxon>Dikarya</taxon>
        <taxon>Ascomycota</taxon>
        <taxon>Pezizomycotina</taxon>
        <taxon>Dothideomycetes</taxon>
        <taxon>Pleosporomycetidae</taxon>
        <taxon>Venturiales</taxon>
        <taxon>Venturiaceae</taxon>
        <taxon>Venturia</taxon>
    </lineage>
</organism>
<keyword evidence="3" id="KW-1185">Reference proteome</keyword>
<comment type="caution">
    <text evidence="2">The sequence shown here is derived from an EMBL/GenBank/DDBJ whole genome shotgun (WGS) entry which is preliminary data.</text>
</comment>
<evidence type="ECO:0000256" key="1">
    <source>
        <dbReference type="SAM" id="MobiDB-lite"/>
    </source>
</evidence>
<evidence type="ECO:0000313" key="2">
    <source>
        <dbReference type="EMBL" id="KAE9993196.1"/>
    </source>
</evidence>